<dbReference type="Proteomes" id="UP000265520">
    <property type="component" value="Unassembled WGS sequence"/>
</dbReference>
<comment type="caution">
    <text evidence="1">The sequence shown here is derived from an EMBL/GenBank/DDBJ whole genome shotgun (WGS) entry which is preliminary data.</text>
</comment>
<dbReference type="AlphaFoldDB" id="A0A392PNU4"/>
<organism evidence="1 2">
    <name type="scientific">Trifolium medium</name>
    <dbReference type="NCBI Taxonomy" id="97028"/>
    <lineage>
        <taxon>Eukaryota</taxon>
        <taxon>Viridiplantae</taxon>
        <taxon>Streptophyta</taxon>
        <taxon>Embryophyta</taxon>
        <taxon>Tracheophyta</taxon>
        <taxon>Spermatophyta</taxon>
        <taxon>Magnoliopsida</taxon>
        <taxon>eudicotyledons</taxon>
        <taxon>Gunneridae</taxon>
        <taxon>Pentapetalae</taxon>
        <taxon>rosids</taxon>
        <taxon>fabids</taxon>
        <taxon>Fabales</taxon>
        <taxon>Fabaceae</taxon>
        <taxon>Papilionoideae</taxon>
        <taxon>50 kb inversion clade</taxon>
        <taxon>NPAAA clade</taxon>
        <taxon>Hologalegina</taxon>
        <taxon>IRL clade</taxon>
        <taxon>Trifolieae</taxon>
        <taxon>Trifolium</taxon>
    </lineage>
</organism>
<reference evidence="1 2" key="1">
    <citation type="journal article" date="2018" name="Front. Plant Sci.">
        <title>Red Clover (Trifolium pratense) and Zigzag Clover (T. medium) - A Picture of Genomic Similarities and Differences.</title>
        <authorList>
            <person name="Dluhosova J."/>
            <person name="Istvanek J."/>
            <person name="Nedelnik J."/>
            <person name="Repkova J."/>
        </authorList>
    </citation>
    <scope>NUCLEOTIDE SEQUENCE [LARGE SCALE GENOMIC DNA]</scope>
    <source>
        <strain evidence="2">cv. 10/8</strain>
        <tissue evidence="1">Leaf</tissue>
    </source>
</reference>
<proteinExistence type="predicted"/>
<evidence type="ECO:0000313" key="2">
    <source>
        <dbReference type="Proteomes" id="UP000265520"/>
    </source>
</evidence>
<feature type="non-terminal residue" evidence="1">
    <location>
        <position position="1"/>
    </location>
</feature>
<sequence length="77" mass="9141">FVGNEIPKPASAPLIFHEEKDDYRKLKGKVEGCCVIIGMNFGFWVLSFDLQWRGWWRWLQVRMRKRWICNLLAGIEG</sequence>
<evidence type="ECO:0000313" key="1">
    <source>
        <dbReference type="EMBL" id="MCI13120.1"/>
    </source>
</evidence>
<dbReference type="EMBL" id="LXQA010086983">
    <property type="protein sequence ID" value="MCI13120.1"/>
    <property type="molecule type" value="Genomic_DNA"/>
</dbReference>
<name>A0A392PNU4_9FABA</name>
<protein>
    <submittedName>
        <fullName evidence="1">Uncharacterized protein</fullName>
    </submittedName>
</protein>
<accession>A0A392PNU4</accession>
<keyword evidence="2" id="KW-1185">Reference proteome</keyword>